<feature type="domain" description="SnoaL-like" evidence="1">
    <location>
        <begin position="27"/>
        <end position="123"/>
    </location>
</feature>
<gene>
    <name evidence="2" type="ORF">Ato02nite_061310</name>
</gene>
<dbReference type="InterPro" id="IPR037401">
    <property type="entry name" value="SnoaL-like"/>
</dbReference>
<dbReference type="Proteomes" id="UP000677082">
    <property type="component" value="Unassembled WGS sequence"/>
</dbReference>
<evidence type="ECO:0000313" key="3">
    <source>
        <dbReference type="Proteomes" id="UP000677082"/>
    </source>
</evidence>
<organism evidence="2 3">
    <name type="scientific">Paractinoplanes toevensis</name>
    <dbReference type="NCBI Taxonomy" id="571911"/>
    <lineage>
        <taxon>Bacteria</taxon>
        <taxon>Bacillati</taxon>
        <taxon>Actinomycetota</taxon>
        <taxon>Actinomycetes</taxon>
        <taxon>Micromonosporales</taxon>
        <taxon>Micromonosporaceae</taxon>
        <taxon>Paractinoplanes</taxon>
    </lineage>
</organism>
<dbReference type="EMBL" id="BOQN01000080">
    <property type="protein sequence ID" value="GIM94338.1"/>
    <property type="molecule type" value="Genomic_DNA"/>
</dbReference>
<reference evidence="2 3" key="1">
    <citation type="submission" date="2021-03" db="EMBL/GenBank/DDBJ databases">
        <title>Whole genome shotgun sequence of Actinoplanes toevensis NBRC 105298.</title>
        <authorList>
            <person name="Komaki H."/>
            <person name="Tamura T."/>
        </authorList>
    </citation>
    <scope>NUCLEOTIDE SEQUENCE [LARGE SCALE GENOMIC DNA]</scope>
    <source>
        <strain evidence="2 3">NBRC 105298</strain>
    </source>
</reference>
<dbReference type="SUPFAM" id="SSF54427">
    <property type="entry name" value="NTF2-like"/>
    <property type="match status" value="1"/>
</dbReference>
<protein>
    <recommendedName>
        <fullName evidence="1">SnoaL-like domain-containing protein</fullName>
    </recommendedName>
</protein>
<comment type="caution">
    <text evidence="2">The sequence shown here is derived from an EMBL/GenBank/DDBJ whole genome shotgun (WGS) entry which is preliminary data.</text>
</comment>
<sequence length="134" mass="15203">MGAERTPLRWAFVNKDPTLDPDLLHIYIDGWCRHDIDVVLAALADDCEVIESHGPVHRGRDQVGRWMRSWLATGGQVREWRITDSGAAGDLLVAEWEITRRWRGEESSFQGATICRTLGGRISYLREYAGRLAP</sequence>
<dbReference type="Pfam" id="PF12680">
    <property type="entry name" value="SnoaL_2"/>
    <property type="match status" value="1"/>
</dbReference>
<dbReference type="Gene3D" id="3.10.450.50">
    <property type="match status" value="1"/>
</dbReference>
<name>A0A919W766_9ACTN</name>
<evidence type="ECO:0000313" key="2">
    <source>
        <dbReference type="EMBL" id="GIM94338.1"/>
    </source>
</evidence>
<evidence type="ECO:0000259" key="1">
    <source>
        <dbReference type="Pfam" id="PF12680"/>
    </source>
</evidence>
<keyword evidence="3" id="KW-1185">Reference proteome</keyword>
<accession>A0A919W766</accession>
<proteinExistence type="predicted"/>
<dbReference type="AlphaFoldDB" id="A0A919W766"/>
<dbReference type="InterPro" id="IPR032710">
    <property type="entry name" value="NTF2-like_dom_sf"/>
</dbReference>